<evidence type="ECO:0000313" key="2">
    <source>
        <dbReference type="Proteomes" id="UP000703269"/>
    </source>
</evidence>
<name>A0A9P3GA01_9APHY</name>
<comment type="caution">
    <text evidence="1">The sequence shown here is derived from an EMBL/GenBank/DDBJ whole genome shotgun (WGS) entry which is preliminary data.</text>
</comment>
<organism evidence="1 2">
    <name type="scientific">Phanerochaete sordida</name>
    <dbReference type="NCBI Taxonomy" id="48140"/>
    <lineage>
        <taxon>Eukaryota</taxon>
        <taxon>Fungi</taxon>
        <taxon>Dikarya</taxon>
        <taxon>Basidiomycota</taxon>
        <taxon>Agaricomycotina</taxon>
        <taxon>Agaricomycetes</taxon>
        <taxon>Polyporales</taxon>
        <taxon>Phanerochaetaceae</taxon>
        <taxon>Phanerochaete</taxon>
    </lineage>
</organism>
<dbReference type="AlphaFoldDB" id="A0A9P3GA01"/>
<keyword evidence="2" id="KW-1185">Reference proteome</keyword>
<evidence type="ECO:0000313" key="1">
    <source>
        <dbReference type="EMBL" id="GJE90135.1"/>
    </source>
</evidence>
<sequence>MRPAARVGVKNPRVHHAALTVLVPIHIAREQHAMSEPITTQAASYLSQRPTSATCCIRPTRGEEEASESENQRRSCTCHLREHGRVCWGGRQAPAGLIFRPTGPDLDPVCLTDTFSSEAAPRVTFPTM</sequence>
<gene>
    <name evidence="1" type="ORF">PsYK624_062590</name>
</gene>
<dbReference type="Proteomes" id="UP000703269">
    <property type="component" value="Unassembled WGS sequence"/>
</dbReference>
<proteinExistence type="predicted"/>
<reference evidence="1 2" key="1">
    <citation type="submission" date="2021-08" db="EMBL/GenBank/DDBJ databases">
        <title>Draft Genome Sequence of Phanerochaete sordida strain YK-624.</title>
        <authorList>
            <person name="Mori T."/>
            <person name="Dohra H."/>
            <person name="Suzuki T."/>
            <person name="Kawagishi H."/>
            <person name="Hirai H."/>
        </authorList>
    </citation>
    <scope>NUCLEOTIDE SEQUENCE [LARGE SCALE GENOMIC DNA]</scope>
    <source>
        <strain evidence="1 2">YK-624</strain>
    </source>
</reference>
<accession>A0A9P3GA01</accession>
<protein>
    <submittedName>
        <fullName evidence="1">Uncharacterized protein</fullName>
    </submittedName>
</protein>
<dbReference type="EMBL" id="BPQB01000015">
    <property type="protein sequence ID" value="GJE90135.1"/>
    <property type="molecule type" value="Genomic_DNA"/>
</dbReference>